<feature type="chain" id="PRO_5045056525" evidence="1">
    <location>
        <begin position="23"/>
        <end position="422"/>
    </location>
</feature>
<dbReference type="RefSeq" id="WP_311617090.1">
    <property type="nucleotide sequence ID" value="NZ_JAVREV010000004.1"/>
</dbReference>
<dbReference type="InterPro" id="IPR050490">
    <property type="entry name" value="Bact_solute-bd_prot1"/>
</dbReference>
<dbReference type="Gene3D" id="3.40.190.10">
    <property type="entry name" value="Periplasmic binding protein-like II"/>
    <property type="match status" value="1"/>
</dbReference>
<name>A0ABU2S0Y9_9ACTN</name>
<evidence type="ECO:0000256" key="1">
    <source>
        <dbReference type="SAM" id="SignalP"/>
    </source>
</evidence>
<feature type="signal peptide" evidence="1">
    <location>
        <begin position="1"/>
        <end position="22"/>
    </location>
</feature>
<dbReference type="Pfam" id="PF01547">
    <property type="entry name" value="SBP_bac_1"/>
    <property type="match status" value="1"/>
</dbReference>
<dbReference type="EMBL" id="JAVREV010000004">
    <property type="protein sequence ID" value="MDT0442673.1"/>
    <property type="molecule type" value="Genomic_DNA"/>
</dbReference>
<dbReference type="SUPFAM" id="SSF53850">
    <property type="entry name" value="Periplasmic binding protein-like II"/>
    <property type="match status" value="1"/>
</dbReference>
<dbReference type="Proteomes" id="UP001183615">
    <property type="component" value="Unassembled WGS sequence"/>
</dbReference>
<evidence type="ECO:0000313" key="2">
    <source>
        <dbReference type="EMBL" id="MDT0442673.1"/>
    </source>
</evidence>
<dbReference type="PANTHER" id="PTHR43649:SF30">
    <property type="entry name" value="ABC TRANSPORTER SUBSTRATE-BINDING PROTEIN"/>
    <property type="match status" value="1"/>
</dbReference>
<dbReference type="PANTHER" id="PTHR43649">
    <property type="entry name" value="ARABINOSE-BINDING PROTEIN-RELATED"/>
    <property type="match status" value="1"/>
</dbReference>
<reference evidence="3" key="1">
    <citation type="submission" date="2023-07" db="EMBL/GenBank/DDBJ databases">
        <title>30 novel species of actinomycetes from the DSMZ collection.</title>
        <authorList>
            <person name="Nouioui I."/>
        </authorList>
    </citation>
    <scope>NUCLEOTIDE SEQUENCE [LARGE SCALE GENOMIC DNA]</scope>
    <source>
        <strain evidence="3">DSM 41886</strain>
    </source>
</reference>
<sequence>MTARPPSRRAVLRGAAAGAALAAGTASGCGFSRGSGDGLVFGFHGDSIAIDTYQRVAELYQRRNPGARVRCTYADSLGFFQRLPLMFRAGTAPDVVIVAESWVSGLSQLGGYADLTRFLERDGLGEDTWVPGALTPARIEGQTLCLPCLVYPKGIAYNRTLLREAGMPDPRPGWREAQFVETAAAVAHGSGAGRVWGLHNGFGTAQPWDVPTIHGSLPFDPYERRMTATDPRVVSSLQLLADLVHEHDAMPGAAQEQDTVNFTSGRFGLALFAGYSLTAWTEQIGSRFDWGVVPFPAEWSGTYQNNNAAVFEGSRRKEEAFAFARFLSTDPEAQEMLAPLGTPALRETAGTWQRGLPAAAAEYPWPELIQQMGDQLVAYQGGVFNKIWDVLGGAVQAVENTGKPVGQALHEVQERGTEILRA</sequence>
<keyword evidence="3" id="KW-1185">Reference proteome</keyword>
<dbReference type="InterPro" id="IPR006059">
    <property type="entry name" value="SBP"/>
</dbReference>
<protein>
    <submittedName>
        <fullName evidence="2">Extracellular solute-binding protein</fullName>
    </submittedName>
</protein>
<organism evidence="2 3">
    <name type="scientific">Streptomyces johnsoniae</name>
    <dbReference type="NCBI Taxonomy" id="3075532"/>
    <lineage>
        <taxon>Bacteria</taxon>
        <taxon>Bacillati</taxon>
        <taxon>Actinomycetota</taxon>
        <taxon>Actinomycetes</taxon>
        <taxon>Kitasatosporales</taxon>
        <taxon>Streptomycetaceae</taxon>
        <taxon>Streptomyces</taxon>
    </lineage>
</organism>
<comment type="caution">
    <text evidence="2">The sequence shown here is derived from an EMBL/GenBank/DDBJ whole genome shotgun (WGS) entry which is preliminary data.</text>
</comment>
<dbReference type="PROSITE" id="PS51257">
    <property type="entry name" value="PROKAR_LIPOPROTEIN"/>
    <property type="match status" value="1"/>
</dbReference>
<dbReference type="InterPro" id="IPR006311">
    <property type="entry name" value="TAT_signal"/>
</dbReference>
<dbReference type="PROSITE" id="PS51318">
    <property type="entry name" value="TAT"/>
    <property type="match status" value="1"/>
</dbReference>
<accession>A0ABU2S0Y9</accession>
<keyword evidence="1" id="KW-0732">Signal</keyword>
<gene>
    <name evidence="2" type="ORF">RM779_08685</name>
</gene>
<evidence type="ECO:0000313" key="3">
    <source>
        <dbReference type="Proteomes" id="UP001183615"/>
    </source>
</evidence>
<proteinExistence type="predicted"/>